<organism evidence="10 11">
    <name type="scientific">Thiobacter aerophilum</name>
    <dbReference type="NCBI Taxonomy" id="3121275"/>
    <lineage>
        <taxon>Bacteria</taxon>
        <taxon>Pseudomonadati</taxon>
        <taxon>Pseudomonadota</taxon>
        <taxon>Betaproteobacteria</taxon>
        <taxon>Burkholderiales</taxon>
        <taxon>Thiobacteraceae</taxon>
        <taxon>Thiobacter</taxon>
    </lineage>
</organism>
<protein>
    <recommendedName>
        <fullName evidence="8">Molybdenum cofactor guanylyltransferase</fullName>
        <shortName evidence="8">MoCo guanylyltransferase</shortName>
        <ecNumber evidence="8">2.7.7.77</ecNumber>
    </recommendedName>
    <alternativeName>
        <fullName evidence="8">GTP:molybdopterin guanylyltransferase</fullName>
    </alternativeName>
    <alternativeName>
        <fullName evidence="8">Mo-MPT guanylyltransferase</fullName>
    </alternativeName>
    <alternativeName>
        <fullName evidence="8">Molybdopterin guanylyltransferase</fullName>
    </alternativeName>
    <alternativeName>
        <fullName evidence="8">Molybdopterin-guanine dinucleotide synthase</fullName>
        <shortName evidence="8">MGD synthase</shortName>
    </alternativeName>
</protein>
<dbReference type="InterPro" id="IPR029044">
    <property type="entry name" value="Nucleotide-diphossugar_trans"/>
</dbReference>
<comment type="subunit">
    <text evidence="8">Monomer.</text>
</comment>
<dbReference type="PANTHER" id="PTHR19136">
    <property type="entry name" value="MOLYBDENUM COFACTOR GUANYLYLTRANSFERASE"/>
    <property type="match status" value="1"/>
</dbReference>
<keyword evidence="3 8" id="KW-0479">Metal-binding</keyword>
<evidence type="ECO:0000256" key="7">
    <source>
        <dbReference type="ARBA" id="ARBA00023150"/>
    </source>
</evidence>
<dbReference type="PANTHER" id="PTHR19136:SF81">
    <property type="entry name" value="MOLYBDENUM COFACTOR GUANYLYLTRANSFERASE"/>
    <property type="match status" value="1"/>
</dbReference>
<reference evidence="10 11" key="1">
    <citation type="submission" date="2024-02" db="EMBL/GenBank/DDBJ databases">
        <title>New thermophilic sulfur-oxidizing bacteria from a hot springs of the Uzon caldera (Kamchatka, Russia).</title>
        <authorList>
            <person name="Dukat A.M."/>
            <person name="Elcheninov A.G."/>
            <person name="Frolov E.N."/>
        </authorList>
    </citation>
    <scope>NUCLEOTIDE SEQUENCE [LARGE SCALE GENOMIC DNA]</scope>
    <source>
        <strain evidence="10 11">AK1</strain>
    </source>
</reference>
<dbReference type="GO" id="GO:0061603">
    <property type="term" value="F:molybdenum cofactor guanylyltransferase activity"/>
    <property type="evidence" value="ECO:0007669"/>
    <property type="project" value="UniProtKB-EC"/>
</dbReference>
<sequence>MRYSDAMNDTRMPPVTGLILAGGEGRRMGGQDKGLMRLRGRPLAEWVLTRIRPQVSEVLISANRNLEAYGALGHPVLRDRTGGFVGPLAGIARGLLETRHPLLLAVPCDTPFLPDDLMARLYAALVGQGADLAVPVAAGRAQHAICLMRTEVGASLADYLARGGRKVQEWQAMLKRVSVDFGEEAAFFVNINRPEQLAALEALPHSA</sequence>
<comment type="domain">
    <text evidence="8">The N-terminal domain determines nucleotide recognition and specific binding, while the C-terminal domain determines the specific binding to the target protein.</text>
</comment>
<dbReference type="SUPFAM" id="SSF53448">
    <property type="entry name" value="Nucleotide-diphospho-sugar transferases"/>
    <property type="match status" value="1"/>
</dbReference>
<name>A0ABV0EEA3_9BURK</name>
<comment type="subcellular location">
    <subcellularLocation>
        <location evidence="8">Cytoplasm</location>
    </subcellularLocation>
</comment>
<keyword evidence="6 8" id="KW-0342">GTP-binding</keyword>
<evidence type="ECO:0000256" key="4">
    <source>
        <dbReference type="ARBA" id="ARBA00022741"/>
    </source>
</evidence>
<evidence type="ECO:0000256" key="5">
    <source>
        <dbReference type="ARBA" id="ARBA00022842"/>
    </source>
</evidence>
<feature type="binding site" evidence="8">
    <location>
        <position position="33"/>
    </location>
    <ligand>
        <name>GTP</name>
        <dbReference type="ChEBI" id="CHEBI:37565"/>
    </ligand>
</feature>
<dbReference type="Pfam" id="PF12804">
    <property type="entry name" value="NTP_transf_3"/>
    <property type="match status" value="1"/>
</dbReference>
<gene>
    <name evidence="8 10" type="primary">mobA</name>
    <name evidence="10" type="ORF">V6E02_06570</name>
</gene>
<dbReference type="EC" id="2.7.7.77" evidence="8"/>
<dbReference type="RefSeq" id="WP_347307981.1">
    <property type="nucleotide sequence ID" value="NZ_JBAJEX010000004.1"/>
</dbReference>
<keyword evidence="2 8" id="KW-0808">Transferase</keyword>
<comment type="cofactor">
    <cofactor evidence="8">
        <name>Mg(2+)</name>
        <dbReference type="ChEBI" id="CHEBI:18420"/>
    </cofactor>
</comment>
<evidence type="ECO:0000313" key="10">
    <source>
        <dbReference type="EMBL" id="MEO1766871.1"/>
    </source>
</evidence>
<feature type="binding site" evidence="8">
    <location>
        <position position="79"/>
    </location>
    <ligand>
        <name>GTP</name>
        <dbReference type="ChEBI" id="CHEBI:37565"/>
    </ligand>
</feature>
<dbReference type="NCBIfam" id="TIGR02665">
    <property type="entry name" value="molyb_mobA"/>
    <property type="match status" value="1"/>
</dbReference>
<keyword evidence="10" id="KW-0548">Nucleotidyltransferase</keyword>
<feature type="binding site" evidence="8">
    <location>
        <position position="109"/>
    </location>
    <ligand>
        <name>GTP</name>
        <dbReference type="ChEBI" id="CHEBI:37565"/>
    </ligand>
</feature>
<comment type="catalytic activity">
    <reaction evidence="8">
        <text>Mo-molybdopterin + GTP + H(+) = Mo-molybdopterin guanine dinucleotide + diphosphate</text>
        <dbReference type="Rhea" id="RHEA:34243"/>
        <dbReference type="ChEBI" id="CHEBI:15378"/>
        <dbReference type="ChEBI" id="CHEBI:33019"/>
        <dbReference type="ChEBI" id="CHEBI:37565"/>
        <dbReference type="ChEBI" id="CHEBI:71302"/>
        <dbReference type="ChEBI" id="CHEBI:71310"/>
        <dbReference type="EC" id="2.7.7.77"/>
    </reaction>
</comment>
<comment type="function">
    <text evidence="8">Transfers a GMP moiety from GTP to Mo-molybdopterin (Mo-MPT) cofactor (Moco or molybdenum cofactor) to form Mo-molybdopterin guanine dinucleotide (Mo-MGD) cofactor.</text>
</comment>
<evidence type="ECO:0000256" key="6">
    <source>
        <dbReference type="ARBA" id="ARBA00023134"/>
    </source>
</evidence>
<dbReference type="HAMAP" id="MF_00316">
    <property type="entry name" value="MobA"/>
    <property type="match status" value="1"/>
</dbReference>
<dbReference type="Gene3D" id="3.90.550.10">
    <property type="entry name" value="Spore Coat Polysaccharide Biosynthesis Protein SpsA, Chain A"/>
    <property type="match status" value="1"/>
</dbReference>
<dbReference type="EMBL" id="JBAJEX010000004">
    <property type="protein sequence ID" value="MEO1766871.1"/>
    <property type="molecule type" value="Genomic_DNA"/>
</dbReference>
<dbReference type="InterPro" id="IPR025877">
    <property type="entry name" value="MobA-like_NTP_Trfase"/>
</dbReference>
<proteinExistence type="inferred from homology"/>
<evidence type="ECO:0000256" key="2">
    <source>
        <dbReference type="ARBA" id="ARBA00022679"/>
    </source>
</evidence>
<keyword evidence="5 8" id="KW-0460">Magnesium</keyword>
<dbReference type="Proteomes" id="UP001482231">
    <property type="component" value="Unassembled WGS sequence"/>
</dbReference>
<evidence type="ECO:0000256" key="3">
    <source>
        <dbReference type="ARBA" id="ARBA00022723"/>
    </source>
</evidence>
<evidence type="ECO:0000259" key="9">
    <source>
        <dbReference type="Pfam" id="PF12804"/>
    </source>
</evidence>
<evidence type="ECO:0000313" key="11">
    <source>
        <dbReference type="Proteomes" id="UP001482231"/>
    </source>
</evidence>
<dbReference type="CDD" id="cd02503">
    <property type="entry name" value="MobA"/>
    <property type="match status" value="1"/>
</dbReference>
<keyword evidence="11" id="KW-1185">Reference proteome</keyword>
<feature type="domain" description="MobA-like NTP transferase" evidence="9">
    <location>
        <begin position="17"/>
        <end position="170"/>
    </location>
</feature>
<accession>A0ABV0EEA3</accession>
<comment type="caution">
    <text evidence="8">Lacks conserved residue(s) required for the propagation of feature annotation.</text>
</comment>
<evidence type="ECO:0000256" key="8">
    <source>
        <dbReference type="HAMAP-Rule" id="MF_00316"/>
    </source>
</evidence>
<comment type="similarity">
    <text evidence="8">Belongs to the MobA family.</text>
</comment>
<keyword evidence="4 8" id="KW-0547">Nucleotide-binding</keyword>
<dbReference type="InterPro" id="IPR013482">
    <property type="entry name" value="Molybde_CF_guanTrfase"/>
</dbReference>
<keyword evidence="7 8" id="KW-0501">Molybdenum cofactor biosynthesis</keyword>
<keyword evidence="1 8" id="KW-0963">Cytoplasm</keyword>
<evidence type="ECO:0000256" key="1">
    <source>
        <dbReference type="ARBA" id="ARBA00022490"/>
    </source>
</evidence>
<feature type="binding site" evidence="8">
    <location>
        <position position="109"/>
    </location>
    <ligand>
        <name>Mg(2+)</name>
        <dbReference type="ChEBI" id="CHEBI:18420"/>
    </ligand>
</feature>
<comment type="caution">
    <text evidence="10">The sequence shown here is derived from an EMBL/GenBank/DDBJ whole genome shotgun (WGS) entry which is preliminary data.</text>
</comment>
<feature type="binding site" evidence="8">
    <location>
        <begin position="20"/>
        <end position="22"/>
    </location>
    <ligand>
        <name>GTP</name>
        <dbReference type="ChEBI" id="CHEBI:37565"/>
    </ligand>
</feature>